<dbReference type="Gene3D" id="3.40.50.150">
    <property type="entry name" value="Vaccinia Virus protein VP39"/>
    <property type="match status" value="1"/>
</dbReference>
<dbReference type="PANTHER" id="PTHR13090">
    <property type="entry name" value="ARGININE-HYDROXYLASE NDUFAF5, MITOCHONDRIAL"/>
    <property type="match status" value="1"/>
</dbReference>
<dbReference type="EC" id="2.1.1.197" evidence="3 8"/>
<dbReference type="InterPro" id="IPR050602">
    <property type="entry name" value="Malonyl-ACP_OMT"/>
</dbReference>
<feature type="domain" description="Methyltransferase type 11" evidence="9">
    <location>
        <begin position="48"/>
        <end position="144"/>
    </location>
</feature>
<comment type="function">
    <text evidence="8">Converts the free carboxyl group of a malonyl-thioester to its methyl ester by transfer of a methyl group from S-adenosyl-L-methionine (SAM). It allows to synthesize pimeloyl-ACP via the fatty acid synthetic pathway.</text>
</comment>
<evidence type="ECO:0000256" key="2">
    <source>
        <dbReference type="ARBA" id="ARBA00004746"/>
    </source>
</evidence>
<keyword evidence="7 8" id="KW-0093">Biotin biosynthesis</keyword>
<protein>
    <recommendedName>
        <fullName evidence="3 8">Malonyl-[acyl-carrier protein] O-methyltransferase</fullName>
        <shortName evidence="8">Malonyl-ACP O-methyltransferase</shortName>
        <ecNumber evidence="3 8">2.1.1.197</ecNumber>
    </recommendedName>
    <alternativeName>
        <fullName evidence="8">Biotin synthesis protein BioC</fullName>
    </alternativeName>
</protein>
<dbReference type="NCBIfam" id="TIGR02072">
    <property type="entry name" value="BioC"/>
    <property type="match status" value="1"/>
</dbReference>
<dbReference type="InterPro" id="IPR013216">
    <property type="entry name" value="Methyltransf_11"/>
</dbReference>
<accession>A0A078KVF0</accession>
<gene>
    <name evidence="8 10" type="primary">bioC</name>
    <name evidence="10" type="ORF">BN59_01236</name>
</gene>
<name>A0A078KVF0_9GAMM</name>
<dbReference type="GO" id="GO:0102130">
    <property type="term" value="F:malonyl-CoA methyltransferase activity"/>
    <property type="evidence" value="ECO:0007669"/>
    <property type="project" value="UniProtKB-EC"/>
</dbReference>
<reference evidence="10 11" key="1">
    <citation type="submission" date="2014-06" db="EMBL/GenBank/DDBJ databases">
        <authorList>
            <person name="Urmite Genomes Urmite Genomes"/>
        </authorList>
    </citation>
    <scope>NUCLEOTIDE SEQUENCE [LARGE SCALE GENOMIC DNA]</scope>
</reference>
<evidence type="ECO:0000259" key="9">
    <source>
        <dbReference type="Pfam" id="PF08241"/>
    </source>
</evidence>
<organism evidence="10 11">
    <name type="scientific">Legionella massiliensis</name>
    <dbReference type="NCBI Taxonomy" id="1034943"/>
    <lineage>
        <taxon>Bacteria</taxon>
        <taxon>Pseudomonadati</taxon>
        <taxon>Pseudomonadota</taxon>
        <taxon>Gammaproteobacteria</taxon>
        <taxon>Legionellales</taxon>
        <taxon>Legionellaceae</taxon>
        <taxon>Legionella</taxon>
    </lineage>
</organism>
<dbReference type="HAMAP" id="MF_00835">
    <property type="entry name" value="BioC"/>
    <property type="match status" value="1"/>
</dbReference>
<comment type="similarity">
    <text evidence="8">Belongs to the methyltransferase superfamily.</text>
</comment>
<evidence type="ECO:0000256" key="8">
    <source>
        <dbReference type="HAMAP-Rule" id="MF_00835"/>
    </source>
</evidence>
<dbReference type="Pfam" id="PF08241">
    <property type="entry name" value="Methyltransf_11"/>
    <property type="match status" value="1"/>
</dbReference>
<evidence type="ECO:0000256" key="1">
    <source>
        <dbReference type="ARBA" id="ARBA00000852"/>
    </source>
</evidence>
<evidence type="ECO:0000256" key="6">
    <source>
        <dbReference type="ARBA" id="ARBA00022691"/>
    </source>
</evidence>
<evidence type="ECO:0000313" key="11">
    <source>
        <dbReference type="Proteomes" id="UP000044071"/>
    </source>
</evidence>
<dbReference type="eggNOG" id="COG2226">
    <property type="taxonomic scope" value="Bacteria"/>
</dbReference>
<dbReference type="SUPFAM" id="SSF53335">
    <property type="entry name" value="S-adenosyl-L-methionine-dependent methyltransferases"/>
    <property type="match status" value="1"/>
</dbReference>
<keyword evidence="6 8" id="KW-0949">S-adenosyl-L-methionine</keyword>
<evidence type="ECO:0000256" key="4">
    <source>
        <dbReference type="ARBA" id="ARBA00022603"/>
    </source>
</evidence>
<dbReference type="UniPathway" id="UPA00078"/>
<evidence type="ECO:0000256" key="7">
    <source>
        <dbReference type="ARBA" id="ARBA00022756"/>
    </source>
</evidence>
<dbReference type="GO" id="GO:0009102">
    <property type="term" value="P:biotin biosynthetic process"/>
    <property type="evidence" value="ECO:0007669"/>
    <property type="project" value="UniProtKB-UniRule"/>
</dbReference>
<keyword evidence="4 8" id="KW-0489">Methyltransferase</keyword>
<dbReference type="AlphaFoldDB" id="A0A078KVF0"/>
<dbReference type="InterPro" id="IPR011814">
    <property type="entry name" value="BioC"/>
</dbReference>
<dbReference type="InterPro" id="IPR029063">
    <property type="entry name" value="SAM-dependent_MTases_sf"/>
</dbReference>
<evidence type="ECO:0000256" key="3">
    <source>
        <dbReference type="ARBA" id="ARBA00012327"/>
    </source>
</evidence>
<keyword evidence="5 8" id="KW-0808">Transferase</keyword>
<dbReference type="STRING" id="1034943.BN59_01236"/>
<evidence type="ECO:0000313" key="10">
    <source>
        <dbReference type="EMBL" id="CDZ76957.1"/>
    </source>
</evidence>
<proteinExistence type="inferred from homology"/>
<dbReference type="EMBL" id="CCSB01000001">
    <property type="protein sequence ID" value="CDZ76957.1"/>
    <property type="molecule type" value="Genomic_DNA"/>
</dbReference>
<dbReference type="Proteomes" id="UP000044071">
    <property type="component" value="Unassembled WGS sequence"/>
</dbReference>
<keyword evidence="11" id="KW-1185">Reference proteome</keyword>
<dbReference type="CDD" id="cd02440">
    <property type="entry name" value="AdoMet_MTases"/>
    <property type="match status" value="1"/>
</dbReference>
<dbReference type="GO" id="GO:0010340">
    <property type="term" value="F:carboxyl-O-methyltransferase activity"/>
    <property type="evidence" value="ECO:0007669"/>
    <property type="project" value="UniProtKB-UniRule"/>
</dbReference>
<dbReference type="GO" id="GO:0008757">
    <property type="term" value="F:S-adenosylmethionine-dependent methyltransferase activity"/>
    <property type="evidence" value="ECO:0007669"/>
    <property type="project" value="InterPro"/>
</dbReference>
<comment type="pathway">
    <text evidence="2 8">Cofactor biosynthesis; biotin biosynthesis.</text>
</comment>
<evidence type="ECO:0000256" key="5">
    <source>
        <dbReference type="ARBA" id="ARBA00022679"/>
    </source>
</evidence>
<comment type="catalytic activity">
    <reaction evidence="1 8">
        <text>malonyl-[ACP] + S-adenosyl-L-methionine = malonyl-[ACP] methyl ester + S-adenosyl-L-homocysteine</text>
        <dbReference type="Rhea" id="RHEA:17105"/>
        <dbReference type="Rhea" id="RHEA-COMP:9623"/>
        <dbReference type="Rhea" id="RHEA-COMP:9954"/>
        <dbReference type="ChEBI" id="CHEBI:57856"/>
        <dbReference type="ChEBI" id="CHEBI:59789"/>
        <dbReference type="ChEBI" id="CHEBI:78449"/>
        <dbReference type="ChEBI" id="CHEBI:78845"/>
        <dbReference type="EC" id="2.1.1.197"/>
    </reaction>
</comment>
<dbReference type="GO" id="GO:0032259">
    <property type="term" value="P:methylation"/>
    <property type="evidence" value="ECO:0007669"/>
    <property type="project" value="UniProtKB-KW"/>
</dbReference>
<dbReference type="PANTHER" id="PTHR13090:SF1">
    <property type="entry name" value="ARGININE-HYDROXYLASE NDUFAF5, MITOCHONDRIAL"/>
    <property type="match status" value="1"/>
</dbReference>
<sequence>MMNLKIEICNAFTKHASEYEQAAKIQNEIGERLFDRLHYLKITPRYVLDLGCGTGLFSLLLKKKYPQAEIIGLDLSTAMLEQARKKQGWRRKWPLVNGDMTNLPFANGCFDLIFANQVIHWSESFANLAQELNRVMNFNGCLMFSTLGPDTFKELKQAWLRADQHAHANDFIDMHDIGDHLLAEHFLDPVVDMELLTVHYASLKQLLQNLKAQGVRNINQSRNKGLTGKQSWLHFESAYQTLCTAEGKYPLSYEVVYGHAWKGEQRRLGTGTETFIPISRIRRK</sequence>